<dbReference type="EMBL" id="CAMAPF010000962">
    <property type="protein sequence ID" value="CAH9130421.1"/>
    <property type="molecule type" value="Genomic_DNA"/>
</dbReference>
<dbReference type="Proteomes" id="UP001152523">
    <property type="component" value="Unassembled WGS sequence"/>
</dbReference>
<evidence type="ECO:0000313" key="1">
    <source>
        <dbReference type="EMBL" id="CAH9130421.1"/>
    </source>
</evidence>
<protein>
    <submittedName>
        <fullName evidence="1">Uncharacterized protein</fullName>
    </submittedName>
</protein>
<accession>A0AAV0F4N1</accession>
<name>A0AAV0F4N1_9ASTE</name>
<sequence length="13" mass="1698">MRTRSQSRDYPWD</sequence>
<proteinExistence type="predicted"/>
<evidence type="ECO:0000313" key="2">
    <source>
        <dbReference type="Proteomes" id="UP001152523"/>
    </source>
</evidence>
<reference evidence="1" key="1">
    <citation type="submission" date="2022-07" db="EMBL/GenBank/DDBJ databases">
        <authorList>
            <person name="Macas J."/>
            <person name="Novak P."/>
            <person name="Neumann P."/>
        </authorList>
    </citation>
    <scope>NUCLEOTIDE SEQUENCE</scope>
</reference>
<keyword evidence="2" id="KW-1185">Reference proteome</keyword>
<gene>
    <name evidence="1" type="ORF">CEPIT_LOCUS30616</name>
</gene>
<organism evidence="1 2">
    <name type="scientific">Cuscuta epithymum</name>
    <dbReference type="NCBI Taxonomy" id="186058"/>
    <lineage>
        <taxon>Eukaryota</taxon>
        <taxon>Viridiplantae</taxon>
        <taxon>Streptophyta</taxon>
        <taxon>Embryophyta</taxon>
        <taxon>Tracheophyta</taxon>
        <taxon>Spermatophyta</taxon>
        <taxon>Magnoliopsida</taxon>
        <taxon>eudicotyledons</taxon>
        <taxon>Gunneridae</taxon>
        <taxon>Pentapetalae</taxon>
        <taxon>asterids</taxon>
        <taxon>lamiids</taxon>
        <taxon>Solanales</taxon>
        <taxon>Convolvulaceae</taxon>
        <taxon>Cuscuteae</taxon>
        <taxon>Cuscuta</taxon>
        <taxon>Cuscuta subgen. Cuscuta</taxon>
    </lineage>
</organism>
<comment type="caution">
    <text evidence="1">The sequence shown here is derived from an EMBL/GenBank/DDBJ whole genome shotgun (WGS) entry which is preliminary data.</text>
</comment>